<dbReference type="InterPro" id="IPR009057">
    <property type="entry name" value="Homeodomain-like_sf"/>
</dbReference>
<keyword evidence="1" id="KW-0805">Transcription regulation</keyword>
<organism evidence="5 6">
    <name type="scientific">Paenibacillus typhae</name>
    <dbReference type="NCBI Taxonomy" id="1174501"/>
    <lineage>
        <taxon>Bacteria</taxon>
        <taxon>Bacillati</taxon>
        <taxon>Bacillota</taxon>
        <taxon>Bacilli</taxon>
        <taxon>Bacillales</taxon>
        <taxon>Paenibacillaceae</taxon>
        <taxon>Paenibacillus</taxon>
    </lineage>
</organism>
<dbReference type="PROSITE" id="PS00041">
    <property type="entry name" value="HTH_ARAC_FAMILY_1"/>
    <property type="match status" value="1"/>
</dbReference>
<dbReference type="EMBL" id="FNDX01000012">
    <property type="protein sequence ID" value="SDJ13057.1"/>
    <property type="molecule type" value="Genomic_DNA"/>
</dbReference>
<dbReference type="Pfam" id="PF02311">
    <property type="entry name" value="AraC_binding"/>
    <property type="match status" value="1"/>
</dbReference>
<dbReference type="RefSeq" id="WP_090714640.1">
    <property type="nucleotide sequence ID" value="NZ_CBCSKY010000025.1"/>
</dbReference>
<dbReference type="PROSITE" id="PS01124">
    <property type="entry name" value="HTH_ARAC_FAMILY_2"/>
    <property type="match status" value="1"/>
</dbReference>
<dbReference type="PANTHER" id="PTHR43280:SF28">
    <property type="entry name" value="HTH-TYPE TRANSCRIPTIONAL ACTIVATOR RHAS"/>
    <property type="match status" value="1"/>
</dbReference>
<evidence type="ECO:0000256" key="2">
    <source>
        <dbReference type="ARBA" id="ARBA00023125"/>
    </source>
</evidence>
<evidence type="ECO:0000313" key="5">
    <source>
        <dbReference type="EMBL" id="SDJ13057.1"/>
    </source>
</evidence>
<gene>
    <name evidence="5" type="ORF">SAMN05216192_11225</name>
</gene>
<dbReference type="GO" id="GO:0003700">
    <property type="term" value="F:DNA-binding transcription factor activity"/>
    <property type="evidence" value="ECO:0007669"/>
    <property type="project" value="InterPro"/>
</dbReference>
<dbReference type="AlphaFoldDB" id="A0A1G8R7W5"/>
<dbReference type="OrthoDB" id="9780667at2"/>
<dbReference type="InterPro" id="IPR018060">
    <property type="entry name" value="HTH_AraC"/>
</dbReference>
<keyword evidence="3" id="KW-0804">Transcription</keyword>
<dbReference type="GO" id="GO:0043565">
    <property type="term" value="F:sequence-specific DNA binding"/>
    <property type="evidence" value="ECO:0007669"/>
    <property type="project" value="InterPro"/>
</dbReference>
<name>A0A1G8R7W5_9BACL</name>
<dbReference type="Gene3D" id="2.60.120.10">
    <property type="entry name" value="Jelly Rolls"/>
    <property type="match status" value="1"/>
</dbReference>
<proteinExistence type="predicted"/>
<keyword evidence="2 5" id="KW-0238">DNA-binding</keyword>
<protein>
    <submittedName>
        <fullName evidence="5">AraC-type DNA-binding protein</fullName>
    </submittedName>
</protein>
<evidence type="ECO:0000256" key="1">
    <source>
        <dbReference type="ARBA" id="ARBA00023015"/>
    </source>
</evidence>
<dbReference type="Pfam" id="PF12833">
    <property type="entry name" value="HTH_18"/>
    <property type="match status" value="1"/>
</dbReference>
<keyword evidence="6" id="KW-1185">Reference proteome</keyword>
<dbReference type="SUPFAM" id="SSF46689">
    <property type="entry name" value="Homeodomain-like"/>
    <property type="match status" value="2"/>
</dbReference>
<dbReference type="Proteomes" id="UP000199050">
    <property type="component" value="Unassembled WGS sequence"/>
</dbReference>
<dbReference type="SMART" id="SM00342">
    <property type="entry name" value="HTH_ARAC"/>
    <property type="match status" value="1"/>
</dbReference>
<dbReference type="InterPro" id="IPR018062">
    <property type="entry name" value="HTH_AraC-typ_CS"/>
</dbReference>
<dbReference type="InterPro" id="IPR003313">
    <property type="entry name" value="AraC-bd"/>
</dbReference>
<dbReference type="InterPro" id="IPR037923">
    <property type="entry name" value="HTH-like"/>
</dbReference>
<reference evidence="6" key="1">
    <citation type="submission" date="2016-10" db="EMBL/GenBank/DDBJ databases">
        <authorList>
            <person name="Varghese N."/>
            <person name="Submissions S."/>
        </authorList>
    </citation>
    <scope>NUCLEOTIDE SEQUENCE [LARGE SCALE GENOMIC DNA]</scope>
    <source>
        <strain evidence="6">CGMCC 1.11012</strain>
    </source>
</reference>
<dbReference type="InterPro" id="IPR014710">
    <property type="entry name" value="RmlC-like_jellyroll"/>
</dbReference>
<accession>A0A1G8R7W5</accession>
<feature type="domain" description="HTH araC/xylS-type" evidence="4">
    <location>
        <begin position="184"/>
        <end position="282"/>
    </location>
</feature>
<dbReference type="Gene3D" id="1.10.10.60">
    <property type="entry name" value="Homeodomain-like"/>
    <property type="match status" value="2"/>
</dbReference>
<dbReference type="PANTHER" id="PTHR43280">
    <property type="entry name" value="ARAC-FAMILY TRANSCRIPTIONAL REGULATOR"/>
    <property type="match status" value="1"/>
</dbReference>
<evidence type="ECO:0000256" key="3">
    <source>
        <dbReference type="ARBA" id="ARBA00023163"/>
    </source>
</evidence>
<dbReference type="STRING" id="1174501.SAMN05216192_11225"/>
<evidence type="ECO:0000313" key="6">
    <source>
        <dbReference type="Proteomes" id="UP000199050"/>
    </source>
</evidence>
<dbReference type="SUPFAM" id="SSF51215">
    <property type="entry name" value="Regulatory protein AraC"/>
    <property type="match status" value="1"/>
</dbReference>
<sequence>MSTAYGTESMNVNNQQLTRMYLENLEVHVTAAGYNQVWTDWRELDYTPDYNKFYLICEGEGWLKIGDAEFSPQPGEWFLMPQGVKQSFSYTSGLRYTKYWCHFTARIGERNLFDLLQTPLWIDTEQDSGPIELFRELLKHHKDSALTGPLLVKSAMLKLIAHYLERSAVTPQGLRPAAVSEPLQQVISHIQRCYHRNLTIEELAELAHLQPNYFIRVFKRQFGTSPIQYINKKRLEEAKLLLATTNLLLSEIGDRVGIPDISYLSRTFKAFTGFSPSAYRLAFSPEQLPVNAKKPQQ</sequence>
<evidence type="ECO:0000259" key="4">
    <source>
        <dbReference type="PROSITE" id="PS01124"/>
    </source>
</evidence>